<evidence type="ECO:0000313" key="1">
    <source>
        <dbReference type="EMBL" id="CAB4924643.1"/>
    </source>
</evidence>
<gene>
    <name evidence="1" type="ORF">UFOPK3610_01607</name>
</gene>
<accession>A0A6J7I1M4</accession>
<sequence>MRALKSLVAVTAVIAGLMIPITSSQATGAVSVSPSTGTSGSSIDIYTTTICPDIDTDTKVQVFVEGIGFSGGKNATPNAREDSVPRSGSGYRITLALSMADFAMQYQVPTLSGQYTFTVKCFQGVGSSPTAILGSSSLWFTSPTVFQTTEPASGVATSLEMGITPMGNVVAGSTVTFAATVTPSDATGSVVFTATPVSGGGTPITLGTGQIVQGVATVTYNSLAGGASSRLPKSYRIDASYTSNSDDYFDSEADQKTLVVLAKLTPVNTAAPVISTAKVGTALTCTRGTWLDASTYSIVISVAGTSVTTSTGTTASYTPVAADANKSVTCRVTATSVDGLTANQDATAKTVALGSALTVVAGKSPKITGTIATGKKLTVSAGTWSPAATSYTYQWVTIVGTNATAISKATASSFTIPASLKGKTIGVIVTAKKVGYANGTITVKAGKIA</sequence>
<proteinExistence type="predicted"/>
<organism evidence="1">
    <name type="scientific">freshwater metagenome</name>
    <dbReference type="NCBI Taxonomy" id="449393"/>
    <lineage>
        <taxon>unclassified sequences</taxon>
        <taxon>metagenomes</taxon>
        <taxon>ecological metagenomes</taxon>
    </lineage>
</organism>
<name>A0A6J7I1M4_9ZZZZ</name>
<dbReference type="EMBL" id="CAFBMR010000088">
    <property type="protein sequence ID" value="CAB4924643.1"/>
    <property type="molecule type" value="Genomic_DNA"/>
</dbReference>
<dbReference type="Gene3D" id="2.60.40.2700">
    <property type="match status" value="1"/>
</dbReference>
<dbReference type="AlphaFoldDB" id="A0A6J7I1M4"/>
<reference evidence="1" key="1">
    <citation type="submission" date="2020-05" db="EMBL/GenBank/DDBJ databases">
        <authorList>
            <person name="Chiriac C."/>
            <person name="Salcher M."/>
            <person name="Ghai R."/>
            <person name="Kavagutti S V."/>
        </authorList>
    </citation>
    <scope>NUCLEOTIDE SEQUENCE</scope>
</reference>
<protein>
    <submittedName>
        <fullName evidence="1">Unannotated protein</fullName>
    </submittedName>
</protein>